<keyword evidence="10 14" id="KW-0460">Magnesium</keyword>
<evidence type="ECO:0000256" key="7">
    <source>
        <dbReference type="ARBA" id="ARBA00022741"/>
    </source>
</evidence>
<dbReference type="Pfam" id="PF18076">
    <property type="entry name" value="FGAR-AT_N"/>
    <property type="match status" value="1"/>
</dbReference>
<comment type="caution">
    <text evidence="14">Lacks conserved residue(s) required for the propagation of feature annotation.</text>
</comment>
<dbReference type="CDD" id="cd02204">
    <property type="entry name" value="PurL_repeat2"/>
    <property type="match status" value="1"/>
</dbReference>
<feature type="domain" description="Phosphoribosylformylglycinamidine synthase linker" evidence="17">
    <location>
        <begin position="166"/>
        <end position="215"/>
    </location>
</feature>
<dbReference type="Gene3D" id="1.10.8.750">
    <property type="entry name" value="Phosphoribosylformylglycinamidine synthase, linker domain"/>
    <property type="match status" value="1"/>
</dbReference>
<dbReference type="InterPro" id="IPR036921">
    <property type="entry name" value="PurM-like_N_sf"/>
</dbReference>
<accession>A0A0M4NK63</accession>
<comment type="function">
    <text evidence="13 14">Phosphoribosylformylglycinamidine synthase involved in the purines biosynthetic pathway. Catalyzes the ATP-dependent conversion of formylglycinamide ribonucleotide (FGAR) and glutamine to yield formylglycinamidine ribonucleotide (FGAM) and glutamate.</text>
</comment>
<evidence type="ECO:0000256" key="1">
    <source>
        <dbReference type="ARBA" id="ARBA00004496"/>
    </source>
</evidence>
<dbReference type="InterPro" id="IPR036676">
    <property type="entry name" value="PurM-like_C_sf"/>
</dbReference>
<proteinExistence type="inferred from homology"/>
<dbReference type="PROSITE" id="PS51273">
    <property type="entry name" value="GATASE_TYPE_1"/>
    <property type="match status" value="1"/>
</dbReference>
<reference evidence="20 21" key="1">
    <citation type="journal article" date="2015" name="Genome Announc.">
        <title>Genome Sequence of 'Candidatus Thioglobus autotrophica' Strain EF1, a Chemoautotroph from the SUP05 Clade of Marine Gammaproteobacteria.</title>
        <authorList>
            <person name="Shah V."/>
            <person name="Morris R.M."/>
        </authorList>
    </citation>
    <scope>NUCLEOTIDE SEQUENCE [LARGE SCALE GENOMIC DNA]</scope>
    <source>
        <strain evidence="20 21">EF1</strain>
    </source>
</reference>
<dbReference type="Pfam" id="PF13507">
    <property type="entry name" value="GATase_5"/>
    <property type="match status" value="1"/>
</dbReference>
<dbReference type="UniPathway" id="UPA00074">
    <property type="reaction ID" value="UER00128"/>
</dbReference>
<evidence type="ECO:0000313" key="21">
    <source>
        <dbReference type="Proteomes" id="UP000058020"/>
    </source>
</evidence>
<evidence type="ECO:0000259" key="16">
    <source>
        <dbReference type="Pfam" id="PF02769"/>
    </source>
</evidence>
<comment type="catalytic activity">
    <reaction evidence="12 14">
        <text>N(2)-formyl-N(1)-(5-phospho-beta-D-ribosyl)glycinamide + L-glutamine + ATP + H2O = 2-formamido-N(1)-(5-O-phospho-beta-D-ribosyl)acetamidine + L-glutamate + ADP + phosphate + H(+)</text>
        <dbReference type="Rhea" id="RHEA:17129"/>
        <dbReference type="ChEBI" id="CHEBI:15377"/>
        <dbReference type="ChEBI" id="CHEBI:15378"/>
        <dbReference type="ChEBI" id="CHEBI:29985"/>
        <dbReference type="ChEBI" id="CHEBI:30616"/>
        <dbReference type="ChEBI" id="CHEBI:43474"/>
        <dbReference type="ChEBI" id="CHEBI:58359"/>
        <dbReference type="ChEBI" id="CHEBI:147286"/>
        <dbReference type="ChEBI" id="CHEBI:147287"/>
        <dbReference type="ChEBI" id="CHEBI:456216"/>
        <dbReference type="EC" id="6.3.5.3"/>
    </reaction>
</comment>
<keyword evidence="9 14" id="KW-0067">ATP-binding</keyword>
<dbReference type="Proteomes" id="UP000058020">
    <property type="component" value="Chromosome"/>
</dbReference>
<organism evidence="20 21">
    <name type="scientific">Candidatus Thioglobus autotrophicus</name>
    <dbReference type="NCBI Taxonomy" id="1705394"/>
    <lineage>
        <taxon>Bacteria</taxon>
        <taxon>Pseudomonadati</taxon>
        <taxon>Pseudomonadota</taxon>
        <taxon>Gammaproteobacteria</taxon>
        <taxon>Candidatus Pseudothioglobaceae</taxon>
        <taxon>Candidatus Thioglobus</taxon>
    </lineage>
</organism>
<dbReference type="SUPFAM" id="SSF52317">
    <property type="entry name" value="Class I glutamine amidotransferase-like"/>
    <property type="match status" value="1"/>
</dbReference>
<dbReference type="AlphaFoldDB" id="A0A0M4NK63"/>
<feature type="binding site" evidence="14">
    <location>
        <begin position="301"/>
        <end position="312"/>
    </location>
    <ligand>
        <name>ATP</name>
        <dbReference type="ChEBI" id="CHEBI:30616"/>
    </ligand>
</feature>
<keyword evidence="11 14" id="KW-0315">Glutamine amidotransferase</keyword>
<dbReference type="PATRIC" id="fig|1705394.5.peg.199"/>
<feature type="active site" evidence="14">
    <location>
        <position position="1240"/>
    </location>
</feature>
<dbReference type="EC" id="6.3.5.3" evidence="14"/>
<evidence type="ECO:0000256" key="4">
    <source>
        <dbReference type="ARBA" id="ARBA00022490"/>
    </source>
</evidence>
<evidence type="ECO:0000259" key="19">
    <source>
        <dbReference type="Pfam" id="PF22689"/>
    </source>
</evidence>
<feature type="binding site" evidence="14">
    <location>
        <position position="878"/>
    </location>
    <ligand>
        <name>ATP</name>
        <dbReference type="ChEBI" id="CHEBI:30616"/>
    </ligand>
</feature>
<keyword evidence="7 14" id="KW-0547">Nucleotide-binding</keyword>
<dbReference type="FunFam" id="1.10.8.750:FF:000002">
    <property type="entry name" value="Phosphoribosylformylglycinamidine synthase"/>
    <property type="match status" value="1"/>
</dbReference>
<dbReference type="NCBIfam" id="NF003672">
    <property type="entry name" value="PRK05297.1"/>
    <property type="match status" value="1"/>
</dbReference>
<gene>
    <name evidence="14" type="primary">purL</name>
    <name evidence="20" type="ORF">SP60_01005</name>
</gene>
<evidence type="ECO:0000256" key="13">
    <source>
        <dbReference type="ARBA" id="ARBA00057317"/>
    </source>
</evidence>
<dbReference type="FunFam" id="3.30.1330.10:FF:000002">
    <property type="entry name" value="Phosphoribosylformylglycinamidine synthase"/>
    <property type="match status" value="1"/>
</dbReference>
<evidence type="ECO:0000256" key="15">
    <source>
        <dbReference type="SAM" id="MobiDB-lite"/>
    </source>
</evidence>
<dbReference type="RefSeq" id="WP_053952175.1">
    <property type="nucleotide sequence ID" value="NZ_CP010552.1"/>
</dbReference>
<dbReference type="Pfam" id="PF18072">
    <property type="entry name" value="FGAR-AT_linker"/>
    <property type="match status" value="1"/>
</dbReference>
<dbReference type="FunFam" id="3.40.50.880:FF:000008">
    <property type="entry name" value="Phosphoribosylformylglycinamidine synthase"/>
    <property type="match status" value="1"/>
</dbReference>
<evidence type="ECO:0000256" key="11">
    <source>
        <dbReference type="ARBA" id="ARBA00022962"/>
    </source>
</evidence>
<dbReference type="FunFam" id="3.90.650.10:FF:000002">
    <property type="entry name" value="Phosphoribosylformylglycinamidine synthase"/>
    <property type="match status" value="1"/>
</dbReference>
<feature type="active site" evidence="14">
    <location>
        <position position="1242"/>
    </location>
</feature>
<evidence type="ECO:0000259" key="18">
    <source>
        <dbReference type="Pfam" id="PF18076"/>
    </source>
</evidence>
<sequence length="1275" mass="138727">MHIHQGISALGAFKTQALQTKLSQAQPGLSLLGAEFIHFADLSASLDENQSNQLTQLLSYSELLTINNAKSSLVIIPRLGTISPWSSKATDIMHLCDLAQIKRIERAIIYHFDAEITNQAKVLACVMDKMTESELSNIEDAHTLFDHFEPQPFTSVDILTQGKKALEKTNIELGLALSAGEIDYLVESFTKLERNPTDIELMMFAQANSEHCRHKIFNADWKIDDTEQAKSLFAMIRNTYHKHPEGLLSVYSDNSAVMAGHEGERFYADENGKYVSSKEHRAILMKVETHNHPTAIAPHPGAATGSGGEIRDEGATGQGSKPKVGLCGFSVSNLKINDATQPWEKDHGKPSQIVSALDIMLEGPIGAAAFNNEFGRPNILGYFRSYEQQTPDGDIRGYHKPIMLAGGLGHIQEQHIQKGEIPVGSKIIVLGGPAMLIGLGGGAASSIKSGEQSEDLDFASVQRANPEMERRAQEVIDRCANLGNDNPIISIHDIGAGGLSNGLPELVNDSGRGGKFELRNIPNDDNQMSPLEIWCNESQERYVLAIAPSSLDLFSKICERERAPFAVLGDSTKEQELVLSDELFADTPIDMPMSVLLGNPPKVSIEATTQNIDLNPLNTSNINLDEAISRILQLPTVASKNFLITIGDRSITGMVARDQLVGPWQVPVADCAISVADYVSYKGEIMSLGERTPLALCDANSAARMTIGEALTNMLGGYVEDIHDISLSANWMSASGHKGEDAKLFEAVKAVGMDLCPELGLTVPVGKDSMSMKSSWSENGEDKSVTSPLSLIITAFSKTSDVRLQKTPLLEMDSDSELLLIDLGFGQNRMGGSCLAQVYNQVGDIAPNLDDSAVFKSFFTVINQLNKDGLISAYHDRSDGGVITTLLEMAFASHTGLTINTDASIESLFNEELGCVIQVKSENKNAVADALKAAGLESCTQLIATLNNSDNIEIITNGQTVYSQPRATLQTLWSTTSYEIAKLRDNPECAQQEFDAISQSTDGIKTDLSFDLNQSIVSPYIKTNVKPKIAILREQGVNGQVEMGAAFDKAQFEAIDVHMSDILSGRLSLEDFKGLVACGGFSYGDVLGAGRGWASSILYNARAKDEFEAFFNREDSFALGVCNGCQMLSNLTEIIPGAQNWPCFNRNVSEQFEARFSSVKIGESNSIFLKDMAGSTLPIAIAHGEGQANFEGNSTNNIALQYVDHSGATTQAYPHNPNGSEQATAGVTNDSGRVTIMMPHPERVFRAVQHSHHPKDWDERSPWMRMFENARTWVD</sequence>
<keyword evidence="8 14" id="KW-0658">Purine biosynthesis</keyword>
<keyword evidence="21" id="KW-1185">Reference proteome</keyword>
<keyword evidence="6 14" id="KW-0479">Metal-binding</keyword>
<evidence type="ECO:0000256" key="8">
    <source>
        <dbReference type="ARBA" id="ARBA00022755"/>
    </source>
</evidence>
<feature type="binding site" evidence="14">
    <location>
        <position position="670"/>
    </location>
    <ligand>
        <name>Mg(2+)</name>
        <dbReference type="ChEBI" id="CHEBI:18420"/>
    </ligand>
</feature>
<feature type="binding site" evidence="14">
    <location>
        <position position="669"/>
    </location>
    <ligand>
        <name>ATP</name>
        <dbReference type="ChEBI" id="CHEBI:30616"/>
    </ligand>
</feature>
<dbReference type="InterPro" id="IPR036604">
    <property type="entry name" value="PurS-like_sf"/>
</dbReference>
<dbReference type="GO" id="GO:0006189">
    <property type="term" value="P:'de novo' IMP biosynthetic process"/>
    <property type="evidence" value="ECO:0007669"/>
    <property type="project" value="UniProtKB-UniRule"/>
</dbReference>
<dbReference type="FunFam" id="3.30.1330.10:FF:000005">
    <property type="entry name" value="Phosphoribosylformylglycinamidine synthase"/>
    <property type="match status" value="1"/>
</dbReference>
<dbReference type="InterPro" id="IPR041609">
    <property type="entry name" value="PurL_linker"/>
</dbReference>
<comment type="subcellular location">
    <subcellularLocation>
        <location evidence="1 14">Cytoplasm</location>
    </subcellularLocation>
</comment>
<feature type="region of interest" description="Disordered" evidence="15">
    <location>
        <begin position="293"/>
        <end position="321"/>
    </location>
</feature>
<feature type="domain" description="PurM-like C-terminal" evidence="16">
    <location>
        <begin position="423"/>
        <end position="579"/>
    </location>
</feature>
<dbReference type="Gene3D" id="3.40.50.880">
    <property type="match status" value="1"/>
</dbReference>
<dbReference type="CDD" id="cd02203">
    <property type="entry name" value="PurL_repeat1"/>
    <property type="match status" value="1"/>
</dbReference>
<evidence type="ECO:0000256" key="12">
    <source>
        <dbReference type="ARBA" id="ARBA00052585"/>
    </source>
</evidence>
<dbReference type="NCBIfam" id="TIGR01735">
    <property type="entry name" value="FGAM_synt"/>
    <property type="match status" value="1"/>
</dbReference>
<evidence type="ECO:0000256" key="3">
    <source>
        <dbReference type="ARBA" id="ARBA00008608"/>
    </source>
</evidence>
<dbReference type="PANTHER" id="PTHR10099:SF1">
    <property type="entry name" value="PHOSPHORIBOSYLFORMYLGLYCINAMIDINE SYNTHASE"/>
    <property type="match status" value="1"/>
</dbReference>
<feature type="domain" description="PurM-like C-terminal" evidence="16">
    <location>
        <begin position="825"/>
        <end position="948"/>
    </location>
</feature>
<feature type="binding site" evidence="14">
    <location>
        <position position="713"/>
    </location>
    <ligand>
        <name>Mg(2+)</name>
        <dbReference type="ChEBI" id="CHEBI:18420"/>
    </ligand>
</feature>
<feature type="active site" description="Nucleophile" evidence="14">
    <location>
        <position position="1122"/>
    </location>
</feature>
<dbReference type="GO" id="GO:0046872">
    <property type="term" value="F:metal ion binding"/>
    <property type="evidence" value="ECO:0007669"/>
    <property type="project" value="UniProtKB-KW"/>
</dbReference>
<dbReference type="GO" id="GO:0005737">
    <property type="term" value="C:cytoplasm"/>
    <property type="evidence" value="ECO:0007669"/>
    <property type="project" value="UniProtKB-SubCell"/>
</dbReference>
<dbReference type="GO" id="GO:0005524">
    <property type="term" value="F:ATP binding"/>
    <property type="evidence" value="ECO:0007669"/>
    <property type="project" value="UniProtKB-UniRule"/>
</dbReference>
<feature type="binding site" evidence="14">
    <location>
        <position position="709"/>
    </location>
    <ligand>
        <name>Mg(2+)</name>
        <dbReference type="ChEBI" id="CHEBI:18420"/>
    </ligand>
</feature>
<comment type="pathway">
    <text evidence="2 14">Purine metabolism; IMP biosynthesis via de novo pathway; 5-amino-1-(5-phospho-D-ribosyl)imidazole from N(2)-formyl-N(1)-(5-phospho-D-ribosyl)glycinamide: step 1/2.</text>
</comment>
<dbReference type="KEGG" id="tho:SP60_01005"/>
<evidence type="ECO:0000256" key="10">
    <source>
        <dbReference type="ARBA" id="ARBA00022842"/>
    </source>
</evidence>
<keyword evidence="4 14" id="KW-0963">Cytoplasm</keyword>
<feature type="domain" description="FGAR-AT PurM N-terminal-like" evidence="19">
    <location>
        <begin position="639"/>
        <end position="797"/>
    </location>
</feature>
<dbReference type="SUPFAM" id="SSF56042">
    <property type="entry name" value="PurM C-terminal domain-like"/>
    <property type="match status" value="2"/>
</dbReference>
<feature type="domain" description="Phosphoribosylformylglycinamidine synthase N-terminal" evidence="18">
    <location>
        <begin position="35"/>
        <end position="145"/>
    </location>
</feature>
<evidence type="ECO:0000313" key="20">
    <source>
        <dbReference type="EMBL" id="ALE53176.1"/>
    </source>
</evidence>
<dbReference type="InterPro" id="IPR055181">
    <property type="entry name" value="FGAR-AT_PurM_N-like"/>
</dbReference>
<comment type="similarity">
    <text evidence="3 14">In the N-terminal section; belongs to the FGAMS family.</text>
</comment>
<dbReference type="Gene3D" id="3.90.650.10">
    <property type="entry name" value="PurM-like C-terminal domain"/>
    <property type="match status" value="2"/>
</dbReference>
<dbReference type="Pfam" id="PF02769">
    <property type="entry name" value="AIRS_C"/>
    <property type="match status" value="2"/>
</dbReference>
<dbReference type="EMBL" id="CP010552">
    <property type="protein sequence ID" value="ALE53176.1"/>
    <property type="molecule type" value="Genomic_DNA"/>
</dbReference>
<dbReference type="InterPro" id="IPR010918">
    <property type="entry name" value="PurM-like_C_dom"/>
</dbReference>
<dbReference type="SMART" id="SM01211">
    <property type="entry name" value="GATase_5"/>
    <property type="match status" value="1"/>
</dbReference>
<dbReference type="GO" id="GO:0004642">
    <property type="term" value="F:phosphoribosylformylglycinamidine synthase activity"/>
    <property type="evidence" value="ECO:0007669"/>
    <property type="project" value="UniProtKB-UniRule"/>
</dbReference>
<evidence type="ECO:0000256" key="5">
    <source>
        <dbReference type="ARBA" id="ARBA00022598"/>
    </source>
</evidence>
<protein>
    <recommendedName>
        <fullName evidence="14">Phosphoribosylformylglycinamidine synthase</fullName>
        <shortName evidence="14">FGAM synthase</shortName>
        <shortName evidence="14">FGAMS</shortName>
        <ecNumber evidence="14">6.3.5.3</ecNumber>
    </recommendedName>
    <alternativeName>
        <fullName evidence="14">Formylglycinamide ribonucleotide amidotransferase</fullName>
        <shortName evidence="14">FGAR amidotransferase</shortName>
        <shortName evidence="14">FGAR-AT</shortName>
    </alternativeName>
</protein>
<dbReference type="SUPFAM" id="SSF109736">
    <property type="entry name" value="FGAM synthase PurL, linker domain"/>
    <property type="match status" value="1"/>
</dbReference>
<evidence type="ECO:0000256" key="2">
    <source>
        <dbReference type="ARBA" id="ARBA00004920"/>
    </source>
</evidence>
<keyword evidence="5 14" id="KW-0436">Ligase</keyword>
<dbReference type="InterPro" id="IPR010073">
    <property type="entry name" value="PurL_large"/>
</dbReference>
<evidence type="ECO:0000256" key="6">
    <source>
        <dbReference type="ARBA" id="ARBA00022723"/>
    </source>
</evidence>
<dbReference type="Gene3D" id="3.30.1330.10">
    <property type="entry name" value="PurM-like, N-terminal domain"/>
    <property type="match status" value="2"/>
</dbReference>
<feature type="binding site" evidence="14">
    <location>
        <position position="876"/>
    </location>
    <ligand>
        <name>Mg(2+)</name>
        <dbReference type="ChEBI" id="CHEBI:18420"/>
    </ligand>
</feature>
<dbReference type="SUPFAM" id="SSF82697">
    <property type="entry name" value="PurS-like"/>
    <property type="match status" value="1"/>
</dbReference>
<evidence type="ECO:0000256" key="9">
    <source>
        <dbReference type="ARBA" id="ARBA00022840"/>
    </source>
</evidence>
<evidence type="ECO:0000256" key="14">
    <source>
        <dbReference type="HAMAP-Rule" id="MF_00419"/>
    </source>
</evidence>
<name>A0A0M4NK63_9GAMM</name>
<comment type="subunit">
    <text evidence="14">Monomer.</text>
</comment>
<dbReference type="InterPro" id="IPR040707">
    <property type="entry name" value="FGAR-AT_N"/>
</dbReference>
<evidence type="ECO:0000259" key="17">
    <source>
        <dbReference type="Pfam" id="PF18072"/>
    </source>
</evidence>
<dbReference type="STRING" id="1705394.SP60_01005"/>
<dbReference type="SUPFAM" id="SSF55326">
    <property type="entry name" value="PurM N-terminal domain-like"/>
    <property type="match status" value="2"/>
</dbReference>
<dbReference type="HAMAP" id="MF_00419">
    <property type="entry name" value="PurL_1"/>
    <property type="match status" value="1"/>
</dbReference>
<dbReference type="CDD" id="cd01740">
    <property type="entry name" value="GATase1_FGAR_AT"/>
    <property type="match status" value="1"/>
</dbReference>
<dbReference type="PANTHER" id="PTHR10099">
    <property type="entry name" value="PHOSPHORIBOSYLFORMYLGLYCINAMIDINE SYNTHASE"/>
    <property type="match status" value="1"/>
</dbReference>
<dbReference type="InterPro" id="IPR029062">
    <property type="entry name" value="Class_I_gatase-like"/>
</dbReference>
<dbReference type="Pfam" id="PF22689">
    <property type="entry name" value="FGAR-AT_PurM_N-like"/>
    <property type="match status" value="1"/>
</dbReference>